<name>W9X060_9EURO</name>
<feature type="region of interest" description="Disordered" evidence="1">
    <location>
        <begin position="1"/>
        <end position="24"/>
    </location>
</feature>
<reference evidence="2 3" key="1">
    <citation type="submission" date="2013-03" db="EMBL/GenBank/DDBJ databases">
        <title>The Genome Sequence of Cladophialophora psammophila CBS 110553.</title>
        <authorList>
            <consortium name="The Broad Institute Genomics Platform"/>
            <person name="Cuomo C."/>
            <person name="de Hoog S."/>
            <person name="Gorbushina A."/>
            <person name="Walker B."/>
            <person name="Young S.K."/>
            <person name="Zeng Q."/>
            <person name="Gargeya S."/>
            <person name="Fitzgerald M."/>
            <person name="Haas B."/>
            <person name="Abouelleil A."/>
            <person name="Allen A.W."/>
            <person name="Alvarado L."/>
            <person name="Arachchi H.M."/>
            <person name="Berlin A.M."/>
            <person name="Chapman S.B."/>
            <person name="Gainer-Dewar J."/>
            <person name="Goldberg J."/>
            <person name="Griggs A."/>
            <person name="Gujja S."/>
            <person name="Hansen M."/>
            <person name="Howarth C."/>
            <person name="Imamovic A."/>
            <person name="Ireland A."/>
            <person name="Larimer J."/>
            <person name="McCowan C."/>
            <person name="Murphy C."/>
            <person name="Pearson M."/>
            <person name="Poon T.W."/>
            <person name="Priest M."/>
            <person name="Roberts A."/>
            <person name="Saif S."/>
            <person name="Shea T."/>
            <person name="Sisk P."/>
            <person name="Sykes S."/>
            <person name="Wortman J."/>
            <person name="Nusbaum C."/>
            <person name="Birren B."/>
        </authorList>
    </citation>
    <scope>NUCLEOTIDE SEQUENCE [LARGE SCALE GENOMIC DNA]</scope>
    <source>
        <strain evidence="2 3">CBS 110553</strain>
    </source>
</reference>
<dbReference type="Proteomes" id="UP000019471">
    <property type="component" value="Unassembled WGS sequence"/>
</dbReference>
<feature type="compositionally biased region" description="Basic and acidic residues" evidence="1">
    <location>
        <begin position="1"/>
        <end position="11"/>
    </location>
</feature>
<comment type="caution">
    <text evidence="2">The sequence shown here is derived from an EMBL/GenBank/DDBJ whole genome shotgun (WGS) entry which is preliminary data.</text>
</comment>
<dbReference type="EMBL" id="AMGX01000009">
    <property type="protein sequence ID" value="EXJ70316.1"/>
    <property type="molecule type" value="Genomic_DNA"/>
</dbReference>
<evidence type="ECO:0000256" key="1">
    <source>
        <dbReference type="SAM" id="MobiDB-lite"/>
    </source>
</evidence>
<keyword evidence="3" id="KW-1185">Reference proteome</keyword>
<dbReference type="RefSeq" id="XP_007745168.1">
    <property type="nucleotide sequence ID" value="XM_007746978.1"/>
</dbReference>
<proteinExistence type="predicted"/>
<organism evidence="2 3">
    <name type="scientific">Cladophialophora psammophila CBS 110553</name>
    <dbReference type="NCBI Taxonomy" id="1182543"/>
    <lineage>
        <taxon>Eukaryota</taxon>
        <taxon>Fungi</taxon>
        <taxon>Dikarya</taxon>
        <taxon>Ascomycota</taxon>
        <taxon>Pezizomycotina</taxon>
        <taxon>Eurotiomycetes</taxon>
        <taxon>Chaetothyriomycetidae</taxon>
        <taxon>Chaetothyriales</taxon>
        <taxon>Herpotrichiellaceae</taxon>
        <taxon>Cladophialophora</taxon>
    </lineage>
</organism>
<accession>W9X060</accession>
<evidence type="ECO:0000313" key="2">
    <source>
        <dbReference type="EMBL" id="EXJ70316.1"/>
    </source>
</evidence>
<feature type="region of interest" description="Disordered" evidence="1">
    <location>
        <begin position="66"/>
        <end position="94"/>
    </location>
</feature>
<dbReference type="GeneID" id="19191095"/>
<gene>
    <name evidence="2" type="ORF">A1O5_06384</name>
</gene>
<protein>
    <submittedName>
        <fullName evidence="2">Uncharacterized protein</fullName>
    </submittedName>
</protein>
<dbReference type="AlphaFoldDB" id="W9X060"/>
<sequence>MPRVSHKDSRPARPTPTPWTTSRCHRTLQPLNLAVASIEKWHKAFPSAQEAESILDGVGEQATCVAQDASKTGQRAQKKNTVRTKAAPRTPTPK</sequence>
<evidence type="ECO:0000313" key="3">
    <source>
        <dbReference type="Proteomes" id="UP000019471"/>
    </source>
</evidence>
<dbReference type="HOGENOM" id="CLU_2385967_0_0_1"/>